<reference evidence="3" key="1">
    <citation type="journal article" date="2019" name="Int. J. Syst. Evol. Microbiol.">
        <title>The Global Catalogue of Microorganisms (GCM) 10K type strain sequencing project: providing services to taxonomists for standard genome sequencing and annotation.</title>
        <authorList>
            <consortium name="The Broad Institute Genomics Platform"/>
            <consortium name="The Broad Institute Genome Sequencing Center for Infectious Disease"/>
            <person name="Wu L."/>
            <person name="Ma J."/>
        </authorList>
    </citation>
    <scope>NUCLEOTIDE SEQUENCE [LARGE SCALE GENOMIC DNA]</scope>
    <source>
        <strain evidence="3">CG52</strain>
    </source>
</reference>
<dbReference type="SUPFAM" id="SSF55729">
    <property type="entry name" value="Acyl-CoA N-acyltransferases (Nat)"/>
    <property type="match status" value="1"/>
</dbReference>
<sequence length="163" mass="18030">MPAMTDPMAALISFQRELKRGTLQIQPCETDPNLFVHLDHPTGKPRFTYVRLEGKTVASMAIFALVEPIERQQCFHMGYAVAEGFRHQGRGREIAAAALRELANGFSRTPIRTFYVEAVVGVGNEASHKIAAKLLSGMPTPITDEISGEPAFQYLLKVDTREA</sequence>
<keyword evidence="2" id="KW-0808">Transferase</keyword>
<dbReference type="EMBL" id="JBHUEQ010000016">
    <property type="protein sequence ID" value="MFD1745792.1"/>
    <property type="molecule type" value="Genomic_DNA"/>
</dbReference>
<dbReference type="GO" id="GO:0016746">
    <property type="term" value="F:acyltransferase activity"/>
    <property type="evidence" value="ECO:0007669"/>
    <property type="project" value="UniProtKB-KW"/>
</dbReference>
<evidence type="ECO:0000313" key="3">
    <source>
        <dbReference type="Proteomes" id="UP001597322"/>
    </source>
</evidence>
<organism evidence="2 3">
    <name type="scientific">Rhizobium helianthi</name>
    <dbReference type="NCBI Taxonomy" id="1132695"/>
    <lineage>
        <taxon>Bacteria</taxon>
        <taxon>Pseudomonadati</taxon>
        <taxon>Pseudomonadota</taxon>
        <taxon>Alphaproteobacteria</taxon>
        <taxon>Hyphomicrobiales</taxon>
        <taxon>Rhizobiaceae</taxon>
        <taxon>Rhizobium/Agrobacterium group</taxon>
        <taxon>Rhizobium</taxon>
    </lineage>
</organism>
<comment type="caution">
    <text evidence="2">The sequence shown here is derived from an EMBL/GenBank/DDBJ whole genome shotgun (WGS) entry which is preliminary data.</text>
</comment>
<dbReference type="Proteomes" id="UP001597322">
    <property type="component" value="Unassembled WGS sequence"/>
</dbReference>
<dbReference type="Gene3D" id="3.40.630.30">
    <property type="match status" value="1"/>
</dbReference>
<dbReference type="RefSeq" id="WP_377400159.1">
    <property type="nucleotide sequence ID" value="NZ_JBHUEQ010000016.1"/>
</dbReference>
<keyword evidence="2" id="KW-0012">Acyltransferase</keyword>
<evidence type="ECO:0000259" key="1">
    <source>
        <dbReference type="PROSITE" id="PS51186"/>
    </source>
</evidence>
<dbReference type="EC" id="2.3.-.-" evidence="2"/>
<keyword evidence="3" id="KW-1185">Reference proteome</keyword>
<dbReference type="InterPro" id="IPR000182">
    <property type="entry name" value="GNAT_dom"/>
</dbReference>
<protein>
    <submittedName>
        <fullName evidence="2">GNAT family N-acetyltransferase</fullName>
        <ecNumber evidence="2">2.3.-.-</ecNumber>
    </submittedName>
</protein>
<dbReference type="PROSITE" id="PS51186">
    <property type="entry name" value="GNAT"/>
    <property type="match status" value="1"/>
</dbReference>
<dbReference type="Pfam" id="PF00583">
    <property type="entry name" value="Acetyltransf_1"/>
    <property type="match status" value="1"/>
</dbReference>
<gene>
    <name evidence="2" type="ORF">ACFSE1_10000</name>
</gene>
<name>A0ABW4M2W5_9HYPH</name>
<accession>A0ABW4M2W5</accession>
<proteinExistence type="predicted"/>
<dbReference type="InterPro" id="IPR016181">
    <property type="entry name" value="Acyl_CoA_acyltransferase"/>
</dbReference>
<evidence type="ECO:0000313" key="2">
    <source>
        <dbReference type="EMBL" id="MFD1745792.1"/>
    </source>
</evidence>
<feature type="domain" description="N-acetyltransferase" evidence="1">
    <location>
        <begin position="1"/>
        <end position="159"/>
    </location>
</feature>